<feature type="region of interest" description="Disordered" evidence="1">
    <location>
        <begin position="34"/>
        <end position="66"/>
    </location>
</feature>
<evidence type="ECO:0000313" key="3">
    <source>
        <dbReference type="Proteomes" id="UP000274922"/>
    </source>
</evidence>
<feature type="compositionally biased region" description="Low complexity" evidence="1">
    <location>
        <begin position="128"/>
        <end position="140"/>
    </location>
</feature>
<dbReference type="Proteomes" id="UP000274922">
    <property type="component" value="Unassembled WGS sequence"/>
</dbReference>
<feature type="region of interest" description="Disordered" evidence="1">
    <location>
        <begin position="95"/>
        <end position="151"/>
    </location>
</feature>
<keyword evidence="3" id="KW-1185">Reference proteome</keyword>
<protein>
    <submittedName>
        <fullName evidence="2">Uncharacterized protein</fullName>
    </submittedName>
</protein>
<evidence type="ECO:0000256" key="1">
    <source>
        <dbReference type="SAM" id="MobiDB-lite"/>
    </source>
</evidence>
<sequence>MAPTPPHDAPRASGWAAAVLRPFDQSTWAARGELAHLPLTAPEPDTSGDTDDRAAPRPRRMPAGGCSASLTAAAAVRLRPNPHAVAAAAATVTATATAASPSDAAAPARPVDATELRDASPTAHDTRATASTALASTSASPPLPSPSPATATAASASASAASASAAASSALAPWRSPAAPGIGSDHWLFARARRLLTPGQTLAQAYLQSWSNGRQTAFAKSTTEAVVSRDAMGRLGARVWTTWSRWFGASSGPPS</sequence>
<dbReference type="EMBL" id="ML014141">
    <property type="protein sequence ID" value="RKP02518.1"/>
    <property type="molecule type" value="Genomic_DNA"/>
</dbReference>
<feature type="compositionally biased region" description="Low complexity" evidence="1">
    <location>
        <begin position="95"/>
        <end position="111"/>
    </location>
</feature>
<dbReference type="AlphaFoldDB" id="A0A4P9XAW1"/>
<organism evidence="2 3">
    <name type="scientific">Caulochytrium protostelioides</name>
    <dbReference type="NCBI Taxonomy" id="1555241"/>
    <lineage>
        <taxon>Eukaryota</taxon>
        <taxon>Fungi</taxon>
        <taxon>Fungi incertae sedis</taxon>
        <taxon>Chytridiomycota</taxon>
        <taxon>Chytridiomycota incertae sedis</taxon>
        <taxon>Chytridiomycetes</taxon>
        <taxon>Caulochytriales</taxon>
        <taxon>Caulochytriaceae</taxon>
        <taxon>Caulochytrium</taxon>
    </lineage>
</organism>
<proteinExistence type="predicted"/>
<gene>
    <name evidence="2" type="ORF">CXG81DRAFT_24805</name>
</gene>
<reference evidence="3" key="1">
    <citation type="journal article" date="2018" name="Nat. Microbiol.">
        <title>Leveraging single-cell genomics to expand the fungal tree of life.</title>
        <authorList>
            <person name="Ahrendt S.R."/>
            <person name="Quandt C.A."/>
            <person name="Ciobanu D."/>
            <person name="Clum A."/>
            <person name="Salamov A."/>
            <person name="Andreopoulos B."/>
            <person name="Cheng J.F."/>
            <person name="Woyke T."/>
            <person name="Pelin A."/>
            <person name="Henrissat B."/>
            <person name="Reynolds N.K."/>
            <person name="Benny G.L."/>
            <person name="Smith M.E."/>
            <person name="James T.Y."/>
            <person name="Grigoriev I.V."/>
        </authorList>
    </citation>
    <scope>NUCLEOTIDE SEQUENCE [LARGE SCALE GENOMIC DNA]</scope>
    <source>
        <strain evidence="3">ATCC 52028</strain>
    </source>
</reference>
<evidence type="ECO:0000313" key="2">
    <source>
        <dbReference type="EMBL" id="RKP02518.1"/>
    </source>
</evidence>
<dbReference type="OrthoDB" id="5569779at2759"/>
<accession>A0A4P9XAW1</accession>
<name>A0A4P9XAW1_9FUNG</name>